<proteinExistence type="predicted"/>
<evidence type="ECO:0000313" key="2">
    <source>
        <dbReference type="Proteomes" id="UP000271003"/>
    </source>
</evidence>
<dbReference type="Gene3D" id="3.40.30.10">
    <property type="entry name" value="Glutaredoxin"/>
    <property type="match status" value="1"/>
</dbReference>
<dbReference type="Pfam" id="PF13728">
    <property type="entry name" value="TraF"/>
    <property type="match status" value="1"/>
</dbReference>
<dbReference type="KEGG" id="sutt:SUTMEG_14340"/>
<gene>
    <name evidence="1" type="ORF">SUTMEG_14340</name>
</gene>
<sequence>MLPVYRDIVWENPTPENVMAYVLLLHFAVNRSQKFAEIAQQITIENLLLDETCQRPTVTYGVHKVDREAYDHFMAVVQKIRNKAGLFFFFKSGCGYCESEAPLIGNFEKDGFDVFAISVDGGSLESYQFRNVKLDQGQAEQLGVTATPALFLVSADGVFENLGQGWISEEDFQEAKPMLNPEKQGDLSEDLPKLLLAQSNPIYAFGDIESNEIVTSLPASEIQRFIDENGFIEPKRLVLLFCGAKTSGRLEPSLLEEQFNN</sequence>
<dbReference type="EMBL" id="AP018786">
    <property type="protein sequence ID" value="BBF23543.1"/>
    <property type="molecule type" value="Genomic_DNA"/>
</dbReference>
<accession>A0A2Z6IAI2</accession>
<evidence type="ECO:0000313" key="1">
    <source>
        <dbReference type="EMBL" id="BBF23543.1"/>
    </source>
</evidence>
<reference evidence="1 2" key="1">
    <citation type="journal article" date="2018" name="Int. J. Syst. Evol. Microbiol.">
        <title>Mesosutterella multiformis gen. nov., sp. nov., a member of the family Sutterellaceae and Sutterella megalosphaeroides sp. nov., isolated from human faeces.</title>
        <authorList>
            <person name="Sakamoto M."/>
            <person name="Ikeyama N."/>
            <person name="Kunihiro T."/>
            <person name="Iino T."/>
            <person name="Yuki M."/>
            <person name="Ohkuma M."/>
        </authorList>
    </citation>
    <scope>NUCLEOTIDE SEQUENCE [LARGE SCALE GENOMIC DNA]</scope>
    <source>
        <strain evidence="1 2">6FBBBH3</strain>
    </source>
</reference>
<evidence type="ECO:0008006" key="3">
    <source>
        <dbReference type="Google" id="ProtNLM"/>
    </source>
</evidence>
<dbReference type="SUPFAM" id="SSF52833">
    <property type="entry name" value="Thioredoxin-like"/>
    <property type="match status" value="1"/>
</dbReference>
<protein>
    <recommendedName>
        <fullName evidence="3">Thioredoxin domain-containing protein</fullName>
    </recommendedName>
</protein>
<dbReference type="InterPro" id="IPR039555">
    <property type="entry name" value="TraF/TrbB"/>
</dbReference>
<dbReference type="Proteomes" id="UP000271003">
    <property type="component" value="Chromosome"/>
</dbReference>
<organism evidence="1 2">
    <name type="scientific">Sutterella megalosphaeroides</name>
    <dbReference type="NCBI Taxonomy" id="2494234"/>
    <lineage>
        <taxon>Bacteria</taxon>
        <taxon>Pseudomonadati</taxon>
        <taxon>Pseudomonadota</taxon>
        <taxon>Betaproteobacteria</taxon>
        <taxon>Burkholderiales</taxon>
        <taxon>Sutterellaceae</taxon>
        <taxon>Sutterella</taxon>
    </lineage>
</organism>
<name>A0A2Z6IAI2_9BURK</name>
<dbReference type="AlphaFoldDB" id="A0A2Z6IAI2"/>
<keyword evidence="2" id="KW-1185">Reference proteome</keyword>
<dbReference type="InterPro" id="IPR036249">
    <property type="entry name" value="Thioredoxin-like_sf"/>
</dbReference>